<organism evidence="2 3">
    <name type="scientific">Alcanivorax hongdengensis A-11-3</name>
    <dbReference type="NCBI Taxonomy" id="1177179"/>
    <lineage>
        <taxon>Bacteria</taxon>
        <taxon>Pseudomonadati</taxon>
        <taxon>Pseudomonadota</taxon>
        <taxon>Gammaproteobacteria</taxon>
        <taxon>Oceanospirillales</taxon>
        <taxon>Alcanivoracaceae</taxon>
        <taxon>Alcanivorax</taxon>
    </lineage>
</organism>
<evidence type="ECO:0000313" key="3">
    <source>
        <dbReference type="Proteomes" id="UP000010164"/>
    </source>
</evidence>
<dbReference type="AlphaFoldDB" id="L0WGS2"/>
<dbReference type="EMBL" id="AMRJ01000001">
    <property type="protein sequence ID" value="EKF76063.1"/>
    <property type="molecule type" value="Genomic_DNA"/>
</dbReference>
<keyword evidence="3" id="KW-1185">Reference proteome</keyword>
<reference evidence="2 3" key="1">
    <citation type="journal article" date="2012" name="J. Bacteriol.">
        <title>Genome Sequence of the Alkane-Degrading Bacterium Alcanivorax hongdengensis Type Strain A-11-3.</title>
        <authorList>
            <person name="Lai Q."/>
            <person name="Shao Z."/>
        </authorList>
    </citation>
    <scope>NUCLEOTIDE SEQUENCE [LARGE SCALE GENOMIC DNA]</scope>
    <source>
        <strain evidence="2 3">A-11-3</strain>
    </source>
</reference>
<comment type="caution">
    <text evidence="2">The sequence shown here is derived from an EMBL/GenBank/DDBJ whole genome shotgun (WGS) entry which is preliminary data.</text>
</comment>
<keyword evidence="1" id="KW-0472">Membrane</keyword>
<name>L0WGS2_9GAMM</name>
<sequence length="122" mass="13423">MNITLWFLQTALALHTAVGAIWKFSHSAQQTMVSLQAIPHSLWVGMAIVELVASVLLILPMFSRPAGRLVPLAALFIMLEMLVFCLLYLSGGQQGVGPLAYWLVVAAIAAWIAYGRYKRKPL</sequence>
<protein>
    <recommendedName>
        <fullName evidence="4">DoxX family protein</fullName>
    </recommendedName>
</protein>
<keyword evidence="1" id="KW-1133">Transmembrane helix</keyword>
<feature type="transmembrane region" description="Helical" evidence="1">
    <location>
        <begin position="69"/>
        <end position="89"/>
    </location>
</feature>
<dbReference type="OrthoDB" id="3385086at2"/>
<dbReference type="STRING" id="1177179.A11A3_01175"/>
<evidence type="ECO:0008006" key="4">
    <source>
        <dbReference type="Google" id="ProtNLM"/>
    </source>
</evidence>
<feature type="transmembrane region" description="Helical" evidence="1">
    <location>
        <begin position="95"/>
        <end position="114"/>
    </location>
</feature>
<dbReference type="eggNOG" id="ENOG5032YZ4">
    <property type="taxonomic scope" value="Bacteria"/>
</dbReference>
<dbReference type="RefSeq" id="WP_008927426.1">
    <property type="nucleotide sequence ID" value="NZ_AMRJ01000001.1"/>
</dbReference>
<dbReference type="PATRIC" id="fig|1177179.3.peg.228"/>
<proteinExistence type="predicted"/>
<gene>
    <name evidence="2" type="ORF">A11A3_01175</name>
</gene>
<dbReference type="Proteomes" id="UP000010164">
    <property type="component" value="Unassembled WGS sequence"/>
</dbReference>
<evidence type="ECO:0000256" key="1">
    <source>
        <dbReference type="SAM" id="Phobius"/>
    </source>
</evidence>
<accession>L0WGS2</accession>
<feature type="transmembrane region" description="Helical" evidence="1">
    <location>
        <begin position="43"/>
        <end position="62"/>
    </location>
</feature>
<evidence type="ECO:0000313" key="2">
    <source>
        <dbReference type="EMBL" id="EKF76063.1"/>
    </source>
</evidence>
<keyword evidence="1" id="KW-0812">Transmembrane</keyword>